<sequence>MLWKPFEAMKPLSLSDKKSILAGATTRKKSATTTVKKVPTEPNPWTKWNNAGFNLALVGTAIVPGIVELFDNIYQLCKLGVSGPKKGGYYSGAPKGSYMDQKRDYFAYASEAYRPTIRFGRNLYSSSISFGMPWFV</sequence>
<dbReference type="HOGENOM" id="CLU_1913258_0_0_14"/>
<proteinExistence type="predicted"/>
<dbReference type="Proteomes" id="UP000006502">
    <property type="component" value="Chromosome"/>
</dbReference>
<dbReference type="EMBL" id="CP003731">
    <property type="protein sequence ID" value="AFO52374.1"/>
    <property type="molecule type" value="Genomic_DNA"/>
</dbReference>
<dbReference type="AlphaFoldDB" id="I7CKE7"/>
<dbReference type="PATRIC" id="fig|1212765.3.peg.901"/>
<reference evidence="2" key="2">
    <citation type="submission" date="2012-07" db="EMBL/GenBank/DDBJ databases">
        <title>Complete genome sequence of 'Candidatus Mycoplasma haemolamae'.</title>
        <authorList>
            <person name="Guimaraes A.M.S."/>
            <person name="Toth B."/>
            <person name="Santos A.P."/>
            <person name="Nascimento N.C."/>
            <person name="Sojka J.E."/>
            <person name="Messick J.B."/>
        </authorList>
    </citation>
    <scope>NUCLEOTIDE SEQUENCE [LARGE SCALE GENOMIC DNA]</scope>
    <source>
        <strain evidence="2">Purdue</strain>
    </source>
</reference>
<keyword evidence="2" id="KW-1185">Reference proteome</keyword>
<organism evidence="1 2">
    <name type="scientific">Mycoplasma haematolamae (strain Purdue)</name>
    <dbReference type="NCBI Taxonomy" id="1212765"/>
    <lineage>
        <taxon>Bacteria</taxon>
        <taxon>Bacillati</taxon>
        <taxon>Mycoplasmatota</taxon>
        <taxon>Mollicutes</taxon>
        <taxon>Mycoplasmataceae</taxon>
        <taxon>Mycoplasma</taxon>
    </lineage>
</organism>
<reference evidence="1 2" key="1">
    <citation type="journal article" date="2012" name="J. Bacteriol.">
        <title>Genome Sequence of "Candidatus Mycoplasma haemolamae" Strain Purdue, a Red Blood Cell Pathogen of Alpacas (Vicugna pacos) and Llamas (Lama glama).</title>
        <authorList>
            <person name="Guimaraes A.M."/>
            <person name="Toth B."/>
            <person name="Santos A.P."/>
            <person name="do Nascimento N.C."/>
            <person name="Kritchevsky J.E."/>
            <person name="Messick J.B."/>
        </authorList>
    </citation>
    <scope>NUCLEOTIDE SEQUENCE [LARGE SCALE GENOMIC DNA]</scope>
    <source>
        <strain evidence="1 2">Purdue</strain>
    </source>
</reference>
<accession>I7CKE7</accession>
<dbReference type="KEGG" id="mhl:MHLP_03970"/>
<evidence type="ECO:0000313" key="2">
    <source>
        <dbReference type="Proteomes" id="UP000006502"/>
    </source>
</evidence>
<evidence type="ECO:0000313" key="1">
    <source>
        <dbReference type="EMBL" id="AFO52374.1"/>
    </source>
</evidence>
<dbReference type="STRING" id="1212765.MHLP_03970"/>
<protein>
    <submittedName>
        <fullName evidence="1">Uncharacterized protein</fullName>
    </submittedName>
</protein>
<gene>
    <name evidence="1" type="ordered locus">MHLP_03970</name>
</gene>
<name>I7CKE7_MYCHA</name>